<sequence length="121" mass="13863">MAATRFYSKISLSTEEDDEIFKKARELDAQFQESQIEVDSQWTSYTVKLIPGHPADRLIVFRPQQSRKLLGCIRVYEAGTTTKIWDVYDTDGTFIGKVPKDCAFEAMMVDTKSITLKETQN</sequence>
<dbReference type="OrthoDB" id="5145117at2759"/>
<accession>A0A1Q5Q605</accession>
<name>A0A1Q5Q605_TALAT</name>
<proteinExistence type="predicted"/>
<evidence type="ECO:0000313" key="1">
    <source>
        <dbReference type="EMBL" id="OKL55259.1"/>
    </source>
</evidence>
<evidence type="ECO:0000313" key="2">
    <source>
        <dbReference type="Proteomes" id="UP000214365"/>
    </source>
</evidence>
<organism evidence="1 2">
    <name type="scientific">Talaromyces atroroseus</name>
    <dbReference type="NCBI Taxonomy" id="1441469"/>
    <lineage>
        <taxon>Eukaryota</taxon>
        <taxon>Fungi</taxon>
        <taxon>Dikarya</taxon>
        <taxon>Ascomycota</taxon>
        <taxon>Pezizomycotina</taxon>
        <taxon>Eurotiomycetes</taxon>
        <taxon>Eurotiomycetidae</taxon>
        <taxon>Eurotiales</taxon>
        <taxon>Trichocomaceae</taxon>
        <taxon>Talaromyces</taxon>
        <taxon>Talaromyces sect. Trachyspermi</taxon>
    </lineage>
</organism>
<gene>
    <name evidence="1" type="ORF">UA08_09478</name>
</gene>
<comment type="caution">
    <text evidence="1">The sequence shown here is derived from an EMBL/GenBank/DDBJ whole genome shotgun (WGS) entry which is preliminary data.</text>
</comment>
<keyword evidence="2" id="KW-1185">Reference proteome</keyword>
<reference evidence="1 2" key="1">
    <citation type="submission" date="2015-06" db="EMBL/GenBank/DDBJ databases">
        <title>Talaromyces atroroseus IBT 11181 draft genome.</title>
        <authorList>
            <person name="Rasmussen K.B."/>
            <person name="Rasmussen S."/>
            <person name="Petersen B."/>
            <person name="Sicheritz-Ponten T."/>
            <person name="Mortensen U.H."/>
            <person name="Thrane U."/>
        </authorList>
    </citation>
    <scope>NUCLEOTIDE SEQUENCE [LARGE SCALE GENOMIC DNA]</scope>
    <source>
        <strain evidence="1 2">IBT 11181</strain>
    </source>
</reference>
<protein>
    <submittedName>
        <fullName evidence="1">Uncharacterized protein</fullName>
    </submittedName>
</protein>
<dbReference type="RefSeq" id="XP_020115380.1">
    <property type="nucleotide sequence ID" value="XM_020265403.1"/>
</dbReference>
<dbReference type="AlphaFoldDB" id="A0A1Q5Q605"/>
<dbReference type="EMBL" id="LFMY01000026">
    <property type="protein sequence ID" value="OKL55259.1"/>
    <property type="molecule type" value="Genomic_DNA"/>
</dbReference>
<dbReference type="Proteomes" id="UP000214365">
    <property type="component" value="Unassembled WGS sequence"/>
</dbReference>
<dbReference type="GeneID" id="31009234"/>